<comment type="caution">
    <text evidence="5">The sequence shown here is derived from an EMBL/GenBank/DDBJ whole genome shotgun (WGS) entry which is preliminary data.</text>
</comment>
<evidence type="ECO:0000256" key="1">
    <source>
        <dbReference type="ARBA" id="ARBA00022723"/>
    </source>
</evidence>
<gene>
    <name evidence="5" type="ORF">HMPREF0860_0212</name>
</gene>
<dbReference type="PROSITE" id="PS51379">
    <property type="entry name" value="4FE4S_FER_2"/>
    <property type="match status" value="2"/>
</dbReference>
<accession>A0ABP2YIS7</accession>
<proteinExistence type="predicted"/>
<evidence type="ECO:0000313" key="6">
    <source>
        <dbReference type="Proteomes" id="UP000016646"/>
    </source>
</evidence>
<dbReference type="InterPro" id="IPR017900">
    <property type="entry name" value="4Fe4S_Fe_S_CS"/>
</dbReference>
<feature type="domain" description="4Fe-4S ferredoxin-type" evidence="4">
    <location>
        <begin position="248"/>
        <end position="278"/>
    </location>
</feature>
<evidence type="ECO:0000256" key="3">
    <source>
        <dbReference type="ARBA" id="ARBA00023014"/>
    </source>
</evidence>
<dbReference type="Pfam" id="PF13183">
    <property type="entry name" value="Fer4_8"/>
    <property type="match status" value="1"/>
</dbReference>
<dbReference type="Gene3D" id="1.10.1060.10">
    <property type="entry name" value="Alpha-helical ferredoxin"/>
    <property type="match status" value="1"/>
</dbReference>
<reference evidence="5 6" key="1">
    <citation type="submission" date="2013-08" db="EMBL/GenBank/DDBJ databases">
        <authorList>
            <person name="Durkin A.S."/>
            <person name="Haft D.R."/>
            <person name="McCorrison J."/>
            <person name="Torralba M."/>
            <person name="Gillis M."/>
            <person name="Haft D.H."/>
            <person name="Methe B."/>
            <person name="Sutton G."/>
            <person name="Nelson K.E."/>
        </authorList>
    </citation>
    <scope>NUCLEOTIDE SEQUENCE [LARGE SCALE GENOMIC DNA]</scope>
    <source>
        <strain evidence="5 6">ATCC 35536</strain>
    </source>
</reference>
<protein>
    <submittedName>
        <fullName evidence="5">4Fe-4S dicluster domain protein</fullName>
    </submittedName>
</protein>
<keyword evidence="6" id="KW-1185">Reference proteome</keyword>
<organism evidence="5 6">
    <name type="scientific">Treponema socranskii subsp. socranskii VPI DR56BR1116 = ATCC 35536</name>
    <dbReference type="NCBI Taxonomy" id="1125725"/>
    <lineage>
        <taxon>Bacteria</taxon>
        <taxon>Pseudomonadati</taxon>
        <taxon>Spirochaetota</taxon>
        <taxon>Spirochaetia</taxon>
        <taxon>Spirochaetales</taxon>
        <taxon>Treponemataceae</taxon>
        <taxon>Treponema</taxon>
    </lineage>
</organism>
<dbReference type="EMBL" id="AVQI01000080">
    <property type="protein sequence ID" value="ERJ98589.1"/>
    <property type="molecule type" value="Genomic_DNA"/>
</dbReference>
<evidence type="ECO:0000313" key="5">
    <source>
        <dbReference type="EMBL" id="ERJ98589.1"/>
    </source>
</evidence>
<dbReference type="InterPro" id="IPR017896">
    <property type="entry name" value="4Fe4S_Fe-S-bd"/>
</dbReference>
<keyword evidence="3" id="KW-0411">Iron-sulfur</keyword>
<dbReference type="Proteomes" id="UP000016646">
    <property type="component" value="Unassembled WGS sequence"/>
</dbReference>
<evidence type="ECO:0000256" key="2">
    <source>
        <dbReference type="ARBA" id="ARBA00023004"/>
    </source>
</evidence>
<keyword evidence="2" id="KW-0408">Iron</keyword>
<evidence type="ECO:0000259" key="4">
    <source>
        <dbReference type="PROSITE" id="PS51379"/>
    </source>
</evidence>
<name>A0ABP2YIS7_TRESO</name>
<keyword evidence="1" id="KW-0479">Metal-binding</keyword>
<dbReference type="SUPFAM" id="SSF46548">
    <property type="entry name" value="alpha-helical ferredoxin"/>
    <property type="match status" value="1"/>
</dbReference>
<dbReference type="PROSITE" id="PS00198">
    <property type="entry name" value="4FE4S_FER_1"/>
    <property type="match status" value="2"/>
</dbReference>
<dbReference type="RefSeq" id="WP_021495797.1">
    <property type="nucleotide sequence ID" value="NZ_AVQI01000080.1"/>
</dbReference>
<dbReference type="InterPro" id="IPR009051">
    <property type="entry name" value="Helical_ferredxn"/>
</dbReference>
<sequence length="324" mass="36384">MQSEMTGELVSRAKALLADKTVQLVLGWRRGLFDYDVTPSLFTSAEDVEKNFVYNEYSAANLSKYLVKETRKIETAKNTVRTNNALAKQKDANAETQAEPEAKILVFLKPCDTYSFTELLKEHRIFRSDVYAIGVPCDGMQDSEKRELSERCAVCKSKKHIGCDELIGEDGDVRDSARFDEVAKLEAMTEEERFAFWQNELSRCIRCNACRDVCPACTCTTCVFDNPASGAAQKVAASSFEESMYHIIRAWHVAGRCTDCGECSRVCPQRIPLHLINRKFIKDIDELYGSYTAGSDMETKPPMLTYRTSDAEPGIIYSRSGGTL</sequence>
<feature type="domain" description="4Fe-4S ferredoxin-type" evidence="4">
    <location>
        <begin position="194"/>
        <end position="225"/>
    </location>
</feature>